<feature type="region of interest" description="Disordered" evidence="1">
    <location>
        <begin position="1"/>
        <end position="26"/>
    </location>
</feature>
<feature type="compositionally biased region" description="Gly residues" evidence="1">
    <location>
        <begin position="182"/>
        <end position="207"/>
    </location>
</feature>
<dbReference type="EMBL" id="PGGS01000483">
    <property type="protein sequence ID" value="PNH03611.1"/>
    <property type="molecule type" value="Genomic_DNA"/>
</dbReference>
<name>A0A2J7ZTL1_9CHLO</name>
<comment type="caution">
    <text evidence="2">The sequence shown here is derived from an EMBL/GenBank/DDBJ whole genome shotgun (WGS) entry which is preliminary data.</text>
</comment>
<organism evidence="2 3">
    <name type="scientific">Tetrabaena socialis</name>
    <dbReference type="NCBI Taxonomy" id="47790"/>
    <lineage>
        <taxon>Eukaryota</taxon>
        <taxon>Viridiplantae</taxon>
        <taxon>Chlorophyta</taxon>
        <taxon>core chlorophytes</taxon>
        <taxon>Chlorophyceae</taxon>
        <taxon>CS clade</taxon>
        <taxon>Chlamydomonadales</taxon>
        <taxon>Tetrabaenaceae</taxon>
        <taxon>Tetrabaena</taxon>
    </lineage>
</organism>
<feature type="compositionally biased region" description="Low complexity" evidence="1">
    <location>
        <begin position="167"/>
        <end position="178"/>
    </location>
</feature>
<evidence type="ECO:0000256" key="1">
    <source>
        <dbReference type="SAM" id="MobiDB-lite"/>
    </source>
</evidence>
<feature type="region of interest" description="Disordered" evidence="1">
    <location>
        <begin position="167"/>
        <end position="261"/>
    </location>
</feature>
<keyword evidence="3" id="KW-1185">Reference proteome</keyword>
<reference evidence="2 3" key="1">
    <citation type="journal article" date="2017" name="Mol. Biol. Evol.">
        <title>The 4-celled Tetrabaena socialis nuclear genome reveals the essential components for genetic control of cell number at the origin of multicellularity in the volvocine lineage.</title>
        <authorList>
            <person name="Featherston J."/>
            <person name="Arakaki Y."/>
            <person name="Hanschen E.R."/>
            <person name="Ferris P.J."/>
            <person name="Michod R.E."/>
            <person name="Olson B.J.S.C."/>
            <person name="Nozaki H."/>
            <person name="Durand P.M."/>
        </authorList>
    </citation>
    <scope>NUCLEOTIDE SEQUENCE [LARGE SCALE GENOMIC DNA]</scope>
    <source>
        <strain evidence="2 3">NIES-571</strain>
    </source>
</reference>
<dbReference type="Proteomes" id="UP000236333">
    <property type="component" value="Unassembled WGS sequence"/>
</dbReference>
<protein>
    <submittedName>
        <fullName evidence="2">Uncharacterized protein</fullName>
    </submittedName>
</protein>
<proteinExistence type="predicted"/>
<accession>A0A2J7ZTL1</accession>
<evidence type="ECO:0000313" key="2">
    <source>
        <dbReference type="EMBL" id="PNH03611.1"/>
    </source>
</evidence>
<dbReference type="AlphaFoldDB" id="A0A2J7ZTL1"/>
<gene>
    <name evidence="2" type="ORF">TSOC_010313</name>
</gene>
<feature type="compositionally biased region" description="Low complexity" evidence="1">
    <location>
        <begin position="240"/>
        <end position="261"/>
    </location>
</feature>
<sequence length="261" mass="26200">MATGGLGQQQQSPSGPGGSSGRVRGRRLHLLQPAAPAAPFVWPSAARVLTPLQAEVLQRAASVRLRKRLAAARRRRRQRRALLSAVGGGGSRAAAAFHRHPARAPRLLPLQGGGHTLAQPAVGLPFDWHLPPLVAGGLAPPSPPLQYPPPYPSPSVWLPTRLPAAREAGGSAASAGWEAHGRGGGGSDEGHGWGHGGSGSGGGGGAGVPYRRPEGEAAVEAADAEAVELSDPGTPPPRGAPAAAPNDRATAAAARSPAAAP</sequence>
<evidence type="ECO:0000313" key="3">
    <source>
        <dbReference type="Proteomes" id="UP000236333"/>
    </source>
</evidence>